<dbReference type="SUPFAM" id="SSF53335">
    <property type="entry name" value="S-adenosyl-L-methionine-dependent methyltransferases"/>
    <property type="match status" value="1"/>
</dbReference>
<dbReference type="InterPro" id="IPR000682">
    <property type="entry name" value="PCMT"/>
</dbReference>
<comment type="similarity">
    <text evidence="2">Belongs to the methyltransferase superfamily. L-isoaspartyl/D-aspartyl protein methyltransferase family.</text>
</comment>
<dbReference type="RefSeq" id="WP_110032927.1">
    <property type="nucleotide sequence ID" value="NZ_QGTR01000004.1"/>
</dbReference>
<dbReference type="GO" id="GO:0005737">
    <property type="term" value="C:cytoplasm"/>
    <property type="evidence" value="ECO:0007669"/>
    <property type="project" value="UniProtKB-SubCell"/>
</dbReference>
<dbReference type="Gene3D" id="3.40.50.150">
    <property type="entry name" value="Vaccinia Virus protein VP39"/>
    <property type="match status" value="1"/>
</dbReference>
<dbReference type="EC" id="2.1.1.77" evidence="3"/>
<organism evidence="12 13">
    <name type="scientific">Hoeflea marina</name>
    <dbReference type="NCBI Taxonomy" id="274592"/>
    <lineage>
        <taxon>Bacteria</taxon>
        <taxon>Pseudomonadati</taxon>
        <taxon>Pseudomonadota</taxon>
        <taxon>Alphaproteobacteria</taxon>
        <taxon>Hyphomicrobiales</taxon>
        <taxon>Rhizobiaceae</taxon>
        <taxon>Hoeflea</taxon>
    </lineage>
</organism>
<evidence type="ECO:0000256" key="10">
    <source>
        <dbReference type="ARBA" id="ARBA00031323"/>
    </source>
</evidence>
<gene>
    <name evidence="12" type="ORF">DFR52_10431</name>
</gene>
<comment type="caution">
    <text evidence="12">The sequence shown here is derived from an EMBL/GenBank/DDBJ whole genome shotgun (WGS) entry which is preliminary data.</text>
</comment>
<protein>
    <recommendedName>
        <fullName evidence="4">Protein-L-isoaspartate O-methyltransferase</fullName>
        <ecNumber evidence="3">2.1.1.77</ecNumber>
    </recommendedName>
    <alternativeName>
        <fullName evidence="11">L-isoaspartyl protein carboxyl methyltransferase</fullName>
    </alternativeName>
    <alternativeName>
        <fullName evidence="9">Protein L-isoaspartyl methyltransferase</fullName>
    </alternativeName>
    <alternativeName>
        <fullName evidence="10">Protein-beta-aspartate methyltransferase</fullName>
    </alternativeName>
</protein>
<evidence type="ECO:0000256" key="5">
    <source>
        <dbReference type="ARBA" id="ARBA00022490"/>
    </source>
</evidence>
<keyword evidence="5" id="KW-0963">Cytoplasm</keyword>
<evidence type="ECO:0000256" key="11">
    <source>
        <dbReference type="ARBA" id="ARBA00031350"/>
    </source>
</evidence>
<accession>A0A317PGF5</accession>
<proteinExistence type="inferred from homology"/>
<dbReference type="OrthoDB" id="9807766at2"/>
<evidence type="ECO:0000256" key="8">
    <source>
        <dbReference type="ARBA" id="ARBA00022691"/>
    </source>
</evidence>
<dbReference type="GO" id="GO:0004719">
    <property type="term" value="F:protein-L-isoaspartate (D-aspartate) O-methyltransferase activity"/>
    <property type="evidence" value="ECO:0007669"/>
    <property type="project" value="UniProtKB-EC"/>
</dbReference>
<evidence type="ECO:0000256" key="2">
    <source>
        <dbReference type="ARBA" id="ARBA00005369"/>
    </source>
</evidence>
<dbReference type="Pfam" id="PF01135">
    <property type="entry name" value="PCMT"/>
    <property type="match status" value="1"/>
</dbReference>
<sequence length="296" mass="31217">MADRSMQEIRSSYAGQLLAAAGIPADPPLLAAFASVPREHFTGAPPWELRGGGREHAALSSDPADLYRDVLVTLDADKGLNNGSPSLHAAGLHALVPRTGETALHIGAGTGYYSAILAELVGPEGRVVAVEVDAVMAARARRCLRPWANVELFEGNGADWPRRPADIVYVNFAVDRPAERWVDMLASGGRLLFPLGVPAGPARGSAPTYSARAGYLLVTRTPQGLAARFLQGVSFVWSAAIPLADDESHARLGAALRRGGGAAAVRSLRWKTPQVAGEWYSEEDWGLSTEPPGGGV</sequence>
<dbReference type="InterPro" id="IPR029063">
    <property type="entry name" value="SAM-dependent_MTases_sf"/>
</dbReference>
<reference evidence="12 13" key="1">
    <citation type="submission" date="2018-05" db="EMBL/GenBank/DDBJ databases">
        <title>Genomic Encyclopedia of Type Strains, Phase IV (KMG-IV): sequencing the most valuable type-strain genomes for metagenomic binning, comparative biology and taxonomic classification.</title>
        <authorList>
            <person name="Goeker M."/>
        </authorList>
    </citation>
    <scope>NUCLEOTIDE SEQUENCE [LARGE SCALE GENOMIC DNA]</scope>
    <source>
        <strain evidence="12 13">DSM 16791</strain>
    </source>
</reference>
<dbReference type="CDD" id="cd02440">
    <property type="entry name" value="AdoMet_MTases"/>
    <property type="match status" value="1"/>
</dbReference>
<evidence type="ECO:0000313" key="12">
    <source>
        <dbReference type="EMBL" id="PWV98742.1"/>
    </source>
</evidence>
<name>A0A317PGF5_9HYPH</name>
<keyword evidence="7 12" id="KW-0808">Transferase</keyword>
<keyword evidence="6 12" id="KW-0489">Methyltransferase</keyword>
<evidence type="ECO:0000313" key="13">
    <source>
        <dbReference type="Proteomes" id="UP000246352"/>
    </source>
</evidence>
<dbReference type="PANTHER" id="PTHR11579:SF0">
    <property type="entry name" value="PROTEIN-L-ISOASPARTATE(D-ASPARTATE) O-METHYLTRANSFERASE"/>
    <property type="match status" value="1"/>
</dbReference>
<evidence type="ECO:0000256" key="4">
    <source>
        <dbReference type="ARBA" id="ARBA00013346"/>
    </source>
</evidence>
<dbReference type="EMBL" id="QGTR01000004">
    <property type="protein sequence ID" value="PWV98742.1"/>
    <property type="molecule type" value="Genomic_DNA"/>
</dbReference>
<evidence type="ECO:0000256" key="7">
    <source>
        <dbReference type="ARBA" id="ARBA00022679"/>
    </source>
</evidence>
<dbReference type="AlphaFoldDB" id="A0A317PGF5"/>
<evidence type="ECO:0000256" key="6">
    <source>
        <dbReference type="ARBA" id="ARBA00022603"/>
    </source>
</evidence>
<evidence type="ECO:0000256" key="9">
    <source>
        <dbReference type="ARBA" id="ARBA00030757"/>
    </source>
</evidence>
<dbReference type="Proteomes" id="UP000246352">
    <property type="component" value="Unassembled WGS sequence"/>
</dbReference>
<dbReference type="PANTHER" id="PTHR11579">
    <property type="entry name" value="PROTEIN-L-ISOASPARTATE O-METHYLTRANSFERASE"/>
    <property type="match status" value="1"/>
</dbReference>
<evidence type="ECO:0000256" key="3">
    <source>
        <dbReference type="ARBA" id="ARBA00011890"/>
    </source>
</evidence>
<comment type="subcellular location">
    <subcellularLocation>
        <location evidence="1">Cytoplasm</location>
    </subcellularLocation>
</comment>
<keyword evidence="8" id="KW-0949">S-adenosyl-L-methionine</keyword>
<dbReference type="GO" id="GO:0032259">
    <property type="term" value="P:methylation"/>
    <property type="evidence" value="ECO:0007669"/>
    <property type="project" value="UniProtKB-KW"/>
</dbReference>
<evidence type="ECO:0000256" key="1">
    <source>
        <dbReference type="ARBA" id="ARBA00004496"/>
    </source>
</evidence>
<keyword evidence="13" id="KW-1185">Reference proteome</keyword>